<keyword evidence="3 5" id="KW-0238">DNA-binding</keyword>
<protein>
    <submittedName>
        <fullName evidence="8">Site-specific integrase</fullName>
    </submittedName>
</protein>
<dbReference type="Pfam" id="PF00589">
    <property type="entry name" value="Phage_integrase"/>
    <property type="match status" value="1"/>
</dbReference>
<keyword evidence="2" id="KW-0229">DNA integration</keyword>
<dbReference type="InterPro" id="IPR010998">
    <property type="entry name" value="Integrase_recombinase_N"/>
</dbReference>
<dbReference type="EMBL" id="JACCGK010000013">
    <property type="protein sequence ID" value="NYT73772.1"/>
    <property type="molecule type" value="Genomic_DNA"/>
</dbReference>
<name>A0A7Z0N8V3_9GAMM</name>
<dbReference type="PANTHER" id="PTHR30349:SF64">
    <property type="entry name" value="PROPHAGE INTEGRASE INTD-RELATED"/>
    <property type="match status" value="1"/>
</dbReference>
<dbReference type="Gene3D" id="1.10.443.10">
    <property type="entry name" value="Intergrase catalytic core"/>
    <property type="match status" value="1"/>
</dbReference>
<sequence>MDLFFSNSKFKLNGLSYTGFPILISDEGRVVEEALDFCIAHLIKRGRVQSRKSWITYGKALYQFFGWCEVNDIDWRDVGNDREATILAEFRDWNLRPEGGSLAAATVNARLRLLCAFYRYAANCGWVTAVPYAMETVTVRQPKGFLAHVDASSGKHTAPDIMLKTPRTVIRVLSKHQSVDLLSVITNPTHKLIVRLALTTGLRREELATFPLKYVINPATYTKHRSFIRVNLDPRDMTIKGNQPRGVDVPRTVMEALWQYVLDRRHQHESISGQHQSALFLTESGQPYANDGAAFLGIVKKAGTDAGIPYINVHILRHTYATHTLYAMMQSKAQTHALLYVRDRLGHASVTTTEKYLHCLSELEDALMSNYQSEIDLISREIVDA</sequence>
<evidence type="ECO:0000313" key="8">
    <source>
        <dbReference type="EMBL" id="NYT73772.1"/>
    </source>
</evidence>
<accession>A0A7Z0N8V3</accession>
<evidence type="ECO:0000256" key="5">
    <source>
        <dbReference type="PROSITE-ProRule" id="PRU01248"/>
    </source>
</evidence>
<dbReference type="GO" id="GO:0015074">
    <property type="term" value="P:DNA integration"/>
    <property type="evidence" value="ECO:0007669"/>
    <property type="project" value="UniProtKB-KW"/>
</dbReference>
<dbReference type="PANTHER" id="PTHR30349">
    <property type="entry name" value="PHAGE INTEGRASE-RELATED"/>
    <property type="match status" value="1"/>
</dbReference>
<dbReference type="InterPro" id="IPR044068">
    <property type="entry name" value="CB"/>
</dbReference>
<evidence type="ECO:0000256" key="2">
    <source>
        <dbReference type="ARBA" id="ARBA00022908"/>
    </source>
</evidence>
<evidence type="ECO:0000256" key="3">
    <source>
        <dbReference type="ARBA" id="ARBA00023125"/>
    </source>
</evidence>
<evidence type="ECO:0000313" key="9">
    <source>
        <dbReference type="Proteomes" id="UP000520876"/>
    </source>
</evidence>
<dbReference type="Gene3D" id="1.10.150.130">
    <property type="match status" value="1"/>
</dbReference>
<evidence type="ECO:0000256" key="4">
    <source>
        <dbReference type="ARBA" id="ARBA00023172"/>
    </source>
</evidence>
<feature type="domain" description="Core-binding (CB)" evidence="7">
    <location>
        <begin position="29"/>
        <end position="122"/>
    </location>
</feature>
<comment type="caution">
    <text evidence="8">The sequence shown here is derived from an EMBL/GenBank/DDBJ whole genome shotgun (WGS) entry which is preliminary data.</text>
</comment>
<feature type="domain" description="Tyr recombinase" evidence="6">
    <location>
        <begin position="168"/>
        <end position="369"/>
    </location>
</feature>
<dbReference type="SUPFAM" id="SSF56349">
    <property type="entry name" value="DNA breaking-rejoining enzymes"/>
    <property type="match status" value="1"/>
</dbReference>
<dbReference type="GO" id="GO:0003677">
    <property type="term" value="F:DNA binding"/>
    <property type="evidence" value="ECO:0007669"/>
    <property type="project" value="UniProtKB-UniRule"/>
</dbReference>
<gene>
    <name evidence="8" type="ORF">HZU72_15250</name>
</gene>
<dbReference type="CDD" id="cd00397">
    <property type="entry name" value="DNA_BRE_C"/>
    <property type="match status" value="1"/>
</dbReference>
<dbReference type="InterPro" id="IPR050090">
    <property type="entry name" value="Tyrosine_recombinase_XerCD"/>
</dbReference>
<keyword evidence="9" id="KW-1185">Reference proteome</keyword>
<reference evidence="8 9" key="1">
    <citation type="submission" date="2020-07" db="EMBL/GenBank/DDBJ databases">
        <title>Halomonas sp. QX-2 draft genome sequence.</title>
        <authorList>
            <person name="Qiu X."/>
        </authorList>
    </citation>
    <scope>NUCLEOTIDE SEQUENCE [LARGE SCALE GENOMIC DNA]</scope>
    <source>
        <strain evidence="8 9">QX-2</strain>
    </source>
</reference>
<dbReference type="GO" id="GO:0006310">
    <property type="term" value="P:DNA recombination"/>
    <property type="evidence" value="ECO:0007669"/>
    <property type="project" value="UniProtKB-KW"/>
</dbReference>
<proteinExistence type="inferred from homology"/>
<dbReference type="InterPro" id="IPR013762">
    <property type="entry name" value="Integrase-like_cat_sf"/>
</dbReference>
<keyword evidence="4" id="KW-0233">DNA recombination</keyword>
<evidence type="ECO:0000256" key="1">
    <source>
        <dbReference type="ARBA" id="ARBA00008857"/>
    </source>
</evidence>
<evidence type="ECO:0000259" key="6">
    <source>
        <dbReference type="PROSITE" id="PS51898"/>
    </source>
</evidence>
<evidence type="ECO:0000259" key="7">
    <source>
        <dbReference type="PROSITE" id="PS51900"/>
    </source>
</evidence>
<dbReference type="InterPro" id="IPR002104">
    <property type="entry name" value="Integrase_catalytic"/>
</dbReference>
<dbReference type="PROSITE" id="PS51900">
    <property type="entry name" value="CB"/>
    <property type="match status" value="1"/>
</dbReference>
<organism evidence="8 9">
    <name type="scientific">Vreelandella sedimenti</name>
    <dbReference type="NCBI Taxonomy" id="2729618"/>
    <lineage>
        <taxon>Bacteria</taxon>
        <taxon>Pseudomonadati</taxon>
        <taxon>Pseudomonadota</taxon>
        <taxon>Gammaproteobacteria</taxon>
        <taxon>Oceanospirillales</taxon>
        <taxon>Halomonadaceae</taxon>
        <taxon>Vreelandella</taxon>
    </lineage>
</organism>
<comment type="similarity">
    <text evidence="1">Belongs to the 'phage' integrase family.</text>
</comment>
<dbReference type="Proteomes" id="UP000520876">
    <property type="component" value="Unassembled WGS sequence"/>
</dbReference>
<dbReference type="RefSeq" id="WP_180093572.1">
    <property type="nucleotide sequence ID" value="NZ_JACCGK010000013.1"/>
</dbReference>
<dbReference type="AlphaFoldDB" id="A0A7Z0N8V3"/>
<dbReference type="InterPro" id="IPR011010">
    <property type="entry name" value="DNA_brk_join_enz"/>
</dbReference>
<dbReference type="PROSITE" id="PS51898">
    <property type="entry name" value="TYR_RECOMBINASE"/>
    <property type="match status" value="1"/>
</dbReference>